<evidence type="ECO:0000259" key="11">
    <source>
        <dbReference type="Pfam" id="PF22638"/>
    </source>
</evidence>
<feature type="domain" description="Flagellar hook-associated protein 1 D2-like" evidence="10">
    <location>
        <begin position="336"/>
        <end position="414"/>
    </location>
</feature>
<dbReference type="PRINTS" id="PR01005">
    <property type="entry name" value="FLGHOOKAP1"/>
</dbReference>
<comment type="similarity">
    <text evidence="3 7">Belongs to the flagella basal body rod proteins family.</text>
</comment>
<dbReference type="RefSeq" id="WP_084933499.1">
    <property type="nucleotide sequence ID" value="NZ_MLFR01000004.1"/>
</dbReference>
<evidence type="ECO:0000256" key="7">
    <source>
        <dbReference type="RuleBase" id="RU362065"/>
    </source>
</evidence>
<sequence>MKNLFNLARSGLSTGQAALSVVGSNLTNGMSDNYSRRNILIGESGGLNTSLGFFGYGARVNGVDRAYDAFANSQLRGSISQWAGLKGRHEQLSEIDNMLGDESDNVSISLNNLFKAMATLSGDASDGPARSSLFSALGVLTQRFNDSGKKLDGLEKSTNTQIEQSVKDINNTTEQLANINKQLERVHAQGGTPPADLLDQRDGLLEKLSEQVGIEVTEDRASGRVDVMLADGRPLVAGDSAYKLTASPSASDPGKMVVSYMGSDGKPSLISETSITKGRLAGLFKFRNEDLAVARNELNQIAFMMANRLNEQHHAGFDADGNPGQDLFSLPDIKALANSKNTGSGRLDSIRVTDYQAVNAEDYRVSFDGANWNVTGADGRTVPATVTGGVLAFDGIEIDLPSGVNAGDSFNLNPMAGAATGIGRALDSASKFAASDDPAGGSSNNKNLELMLKIQDEKLIGKNTLNDAYTQLVGTIGSNARAVNTGLESAKIDLDDKFNTQQSLSGVDMNEEMVNMQMFMQYYQANSQILKTATTLFDTLLAIK</sequence>
<evidence type="ECO:0000259" key="9">
    <source>
        <dbReference type="Pfam" id="PF06429"/>
    </source>
</evidence>
<protein>
    <recommendedName>
        <fullName evidence="4 7">Flagellar hook-associated protein 1</fullName>
        <shortName evidence="7">HAP1</shortName>
    </recommendedName>
</protein>
<dbReference type="InterPro" id="IPR010930">
    <property type="entry name" value="Flg_bb/hook_C_dom"/>
</dbReference>
<dbReference type="EMBL" id="MLFR01000004">
    <property type="protein sequence ID" value="ORM70437.1"/>
    <property type="molecule type" value="Genomic_DNA"/>
</dbReference>
<dbReference type="Pfam" id="PF06429">
    <property type="entry name" value="Flg_bbr_C"/>
    <property type="match status" value="1"/>
</dbReference>
<evidence type="ECO:0000259" key="10">
    <source>
        <dbReference type="Pfam" id="PF21158"/>
    </source>
</evidence>
<dbReference type="NCBIfam" id="TIGR02492">
    <property type="entry name" value="flgK_ends"/>
    <property type="match status" value="1"/>
</dbReference>
<dbReference type="GO" id="GO:0009424">
    <property type="term" value="C:bacterial-type flagellum hook"/>
    <property type="evidence" value="ECO:0007669"/>
    <property type="project" value="UniProtKB-UniRule"/>
</dbReference>
<dbReference type="InterPro" id="IPR049119">
    <property type="entry name" value="FlgK_D2-like"/>
</dbReference>
<dbReference type="Proteomes" id="UP000193558">
    <property type="component" value="Unassembled WGS sequence"/>
</dbReference>
<dbReference type="InterPro" id="IPR053927">
    <property type="entry name" value="FlgK_helical"/>
</dbReference>
<organism evidence="12 13">
    <name type="scientific">Pantoea rwandensis</name>
    <dbReference type="NCBI Taxonomy" id="1076550"/>
    <lineage>
        <taxon>Bacteria</taxon>
        <taxon>Pseudomonadati</taxon>
        <taxon>Pseudomonadota</taxon>
        <taxon>Gammaproteobacteria</taxon>
        <taxon>Enterobacterales</taxon>
        <taxon>Erwiniaceae</taxon>
        <taxon>Pantoea</taxon>
    </lineage>
</organism>
<feature type="domain" description="Flagellar hook-associated protein FlgK helical" evidence="11">
    <location>
        <begin position="92"/>
        <end position="328"/>
    </location>
</feature>
<keyword evidence="6 7" id="KW-0975">Bacterial flagellum</keyword>
<feature type="domain" description="Flagellar basal-body/hook protein C-terminal" evidence="9">
    <location>
        <begin position="505"/>
        <end position="542"/>
    </location>
</feature>
<dbReference type="OrthoDB" id="9802553at2"/>
<evidence type="ECO:0000313" key="12">
    <source>
        <dbReference type="EMBL" id="ORM70437.1"/>
    </source>
</evidence>
<dbReference type="GO" id="GO:0005576">
    <property type="term" value="C:extracellular region"/>
    <property type="evidence" value="ECO:0007669"/>
    <property type="project" value="UniProtKB-SubCell"/>
</dbReference>
<keyword evidence="8" id="KW-0175">Coiled coil</keyword>
<dbReference type="PANTHER" id="PTHR30033:SF1">
    <property type="entry name" value="FLAGELLAR HOOK-ASSOCIATED PROTEIN 1"/>
    <property type="match status" value="1"/>
</dbReference>
<dbReference type="GO" id="GO:0005198">
    <property type="term" value="F:structural molecule activity"/>
    <property type="evidence" value="ECO:0007669"/>
    <property type="project" value="UniProtKB-UniRule"/>
</dbReference>
<keyword evidence="12" id="KW-0969">Cilium</keyword>
<accession>A0A1X1D1E5</accession>
<reference evidence="12 13" key="1">
    <citation type="journal article" date="2017" name="Antonie Van Leeuwenhoek">
        <title>Phylogenomic resolution of the bacterial genus Pantoea and its relationship with Erwinia and Tatumella.</title>
        <authorList>
            <person name="Palmer M."/>
            <person name="Steenkamp E.T."/>
            <person name="Coetzee M.P."/>
            <person name="Chan W.Y."/>
            <person name="van Zyl E."/>
            <person name="De Maayer P."/>
            <person name="Coutinho T.A."/>
            <person name="Blom J."/>
            <person name="Smits T.H."/>
            <person name="Duffy B."/>
            <person name="Venter S.N."/>
        </authorList>
    </citation>
    <scope>NUCLEOTIDE SEQUENCE [LARGE SCALE GENOMIC DNA]</scope>
    <source>
        <strain evidence="12 13">LMG 26275</strain>
    </source>
</reference>
<evidence type="ECO:0000256" key="1">
    <source>
        <dbReference type="ARBA" id="ARBA00004365"/>
    </source>
</evidence>
<keyword evidence="12" id="KW-0966">Cell projection</keyword>
<evidence type="ECO:0000256" key="3">
    <source>
        <dbReference type="ARBA" id="ARBA00009677"/>
    </source>
</evidence>
<dbReference type="GO" id="GO:0044780">
    <property type="term" value="P:bacterial-type flagellum assembly"/>
    <property type="evidence" value="ECO:0007669"/>
    <property type="project" value="InterPro"/>
</dbReference>
<keyword evidence="12" id="KW-0282">Flagellum</keyword>
<evidence type="ECO:0000256" key="2">
    <source>
        <dbReference type="ARBA" id="ARBA00004613"/>
    </source>
</evidence>
<dbReference type="Pfam" id="PF22638">
    <property type="entry name" value="FlgK_D1"/>
    <property type="match status" value="1"/>
</dbReference>
<gene>
    <name evidence="7" type="primary">flgK</name>
    <name evidence="12" type="ORF">HA51_06580</name>
</gene>
<evidence type="ECO:0000313" key="13">
    <source>
        <dbReference type="Proteomes" id="UP000193558"/>
    </source>
</evidence>
<feature type="coiled-coil region" evidence="8">
    <location>
        <begin position="162"/>
        <end position="189"/>
    </location>
</feature>
<dbReference type="SUPFAM" id="SSF64518">
    <property type="entry name" value="Phase 1 flagellin"/>
    <property type="match status" value="1"/>
</dbReference>
<comment type="subcellular location">
    <subcellularLocation>
        <location evidence="1 7">Bacterial flagellum</location>
    </subcellularLocation>
    <subcellularLocation>
        <location evidence="2 7">Secreted</location>
    </subcellularLocation>
</comment>
<dbReference type="PANTHER" id="PTHR30033">
    <property type="entry name" value="FLAGELLAR HOOK-ASSOCIATED PROTEIN 1"/>
    <property type="match status" value="1"/>
</dbReference>
<evidence type="ECO:0000256" key="5">
    <source>
        <dbReference type="ARBA" id="ARBA00022525"/>
    </source>
</evidence>
<dbReference type="Pfam" id="PF21158">
    <property type="entry name" value="flgK_1st_1"/>
    <property type="match status" value="1"/>
</dbReference>
<evidence type="ECO:0000256" key="4">
    <source>
        <dbReference type="ARBA" id="ARBA00016244"/>
    </source>
</evidence>
<name>A0A1X1D1E5_9GAMM</name>
<proteinExistence type="inferred from homology"/>
<keyword evidence="5 7" id="KW-0964">Secreted</keyword>
<dbReference type="InterPro" id="IPR002371">
    <property type="entry name" value="FlgK"/>
</dbReference>
<dbReference type="AlphaFoldDB" id="A0A1X1D1E5"/>
<evidence type="ECO:0000256" key="8">
    <source>
        <dbReference type="SAM" id="Coils"/>
    </source>
</evidence>
<evidence type="ECO:0000256" key="6">
    <source>
        <dbReference type="ARBA" id="ARBA00023143"/>
    </source>
</evidence>
<comment type="caution">
    <text evidence="12">The sequence shown here is derived from an EMBL/GenBank/DDBJ whole genome shotgun (WGS) entry which is preliminary data.</text>
</comment>